<feature type="signal peptide" evidence="1">
    <location>
        <begin position="1"/>
        <end position="19"/>
    </location>
</feature>
<keyword evidence="1" id="KW-0732">Signal</keyword>
<keyword evidence="3" id="KW-1185">Reference proteome</keyword>
<feature type="chain" id="PRO_5038455035" description="Secreted protein" evidence="1">
    <location>
        <begin position="20"/>
        <end position="89"/>
    </location>
</feature>
<comment type="caution">
    <text evidence="2">The sequence shown here is derived from an EMBL/GenBank/DDBJ whole genome shotgun (WGS) entry which is preliminary data.</text>
</comment>
<sequence>MIRLFYLFLTLLSPILIFSVSSRLAGHLSTKHTVFFALKTGVQGELIPAGCVSGWLVEHVTLPVSSLGACEVTLRPSLGPSSWVCNLIL</sequence>
<evidence type="ECO:0000313" key="2">
    <source>
        <dbReference type="EMBL" id="KAH1038319.1"/>
    </source>
</evidence>
<evidence type="ECO:0008006" key="4">
    <source>
        <dbReference type="Google" id="ProtNLM"/>
    </source>
</evidence>
<proteinExistence type="predicted"/>
<dbReference type="Proteomes" id="UP000828251">
    <property type="component" value="Unassembled WGS sequence"/>
</dbReference>
<dbReference type="AlphaFoldDB" id="A0A9D3UDH0"/>
<name>A0A9D3UDH0_9ROSI</name>
<organism evidence="2 3">
    <name type="scientific">Gossypium stocksii</name>
    <dbReference type="NCBI Taxonomy" id="47602"/>
    <lineage>
        <taxon>Eukaryota</taxon>
        <taxon>Viridiplantae</taxon>
        <taxon>Streptophyta</taxon>
        <taxon>Embryophyta</taxon>
        <taxon>Tracheophyta</taxon>
        <taxon>Spermatophyta</taxon>
        <taxon>Magnoliopsida</taxon>
        <taxon>eudicotyledons</taxon>
        <taxon>Gunneridae</taxon>
        <taxon>Pentapetalae</taxon>
        <taxon>rosids</taxon>
        <taxon>malvids</taxon>
        <taxon>Malvales</taxon>
        <taxon>Malvaceae</taxon>
        <taxon>Malvoideae</taxon>
        <taxon>Gossypium</taxon>
    </lineage>
</organism>
<protein>
    <recommendedName>
        <fullName evidence="4">Secreted protein</fullName>
    </recommendedName>
</protein>
<gene>
    <name evidence="2" type="ORF">J1N35_040062</name>
</gene>
<evidence type="ECO:0000313" key="3">
    <source>
        <dbReference type="Proteomes" id="UP000828251"/>
    </source>
</evidence>
<dbReference type="EMBL" id="JAIQCV010000012">
    <property type="protein sequence ID" value="KAH1038319.1"/>
    <property type="molecule type" value="Genomic_DNA"/>
</dbReference>
<reference evidence="2 3" key="1">
    <citation type="journal article" date="2021" name="Plant Biotechnol. J.">
        <title>Multi-omics assisted identification of the key and species-specific regulatory components of drought-tolerant mechanisms in Gossypium stocksii.</title>
        <authorList>
            <person name="Yu D."/>
            <person name="Ke L."/>
            <person name="Zhang D."/>
            <person name="Wu Y."/>
            <person name="Sun Y."/>
            <person name="Mei J."/>
            <person name="Sun J."/>
            <person name="Sun Y."/>
        </authorList>
    </citation>
    <scope>NUCLEOTIDE SEQUENCE [LARGE SCALE GENOMIC DNA]</scope>
    <source>
        <strain evidence="3">cv. E1</strain>
        <tissue evidence="2">Leaf</tissue>
    </source>
</reference>
<accession>A0A9D3UDH0</accession>
<evidence type="ECO:0000256" key="1">
    <source>
        <dbReference type="SAM" id="SignalP"/>
    </source>
</evidence>